<feature type="compositionally biased region" description="Polar residues" evidence="4">
    <location>
        <begin position="22"/>
        <end position="36"/>
    </location>
</feature>
<feature type="repeat" description="ANK" evidence="3">
    <location>
        <begin position="145"/>
        <end position="177"/>
    </location>
</feature>
<sequence>MERPVLSSSPITTKRNGDESTESPNPKRQALDTSISNPLTIDPDATIWKSITLDAFDVKALYKYIRSKGSLNIANNDGYGFLYLAARNESMEALRILLLQPMIDVNQVHGPDRELPLHAAAGAGLIDATELLLEHESNINARDALGHTPLTNSLFSRSLGCLQLLIKAGASLDIEDPKGSTLLHFAAINNFAEGVEELLRHEVSVDAKNNRGLSPLAIAIGMGYMDVVRKLIEGKADVNGMTRFGTLLHHAVLWNRIDAVHALVNHGCNVNTLNVMEETPLLLAVQQRKIDMVRYLIQNGADPCHPETEPGLNVPLLYAANHGYTEMCDLLITDATKDYVIQQAIRMSERTSQTHTAQFLQTKLNERIEKEKAEEPIAPSSSEILGESDFNALINTFSDDEEQNNNS</sequence>
<comment type="caution">
    <text evidence="5">The sequence shown here is derived from an EMBL/GenBank/DDBJ whole genome shotgun (WGS) entry which is preliminary data.</text>
</comment>
<dbReference type="PROSITE" id="PS50088">
    <property type="entry name" value="ANK_REPEAT"/>
    <property type="match status" value="5"/>
</dbReference>
<feature type="region of interest" description="Disordered" evidence="4">
    <location>
        <begin position="1"/>
        <end position="36"/>
    </location>
</feature>
<keyword evidence="1" id="KW-0677">Repeat</keyword>
<evidence type="ECO:0000313" key="5">
    <source>
        <dbReference type="EMBL" id="KAG2225159.1"/>
    </source>
</evidence>
<feature type="repeat" description="ANK" evidence="3">
    <location>
        <begin position="211"/>
        <end position="243"/>
    </location>
</feature>
<organism evidence="5 6">
    <name type="scientific">Circinella minor</name>
    <dbReference type="NCBI Taxonomy" id="1195481"/>
    <lineage>
        <taxon>Eukaryota</taxon>
        <taxon>Fungi</taxon>
        <taxon>Fungi incertae sedis</taxon>
        <taxon>Mucoromycota</taxon>
        <taxon>Mucoromycotina</taxon>
        <taxon>Mucoromycetes</taxon>
        <taxon>Mucorales</taxon>
        <taxon>Lichtheimiaceae</taxon>
        <taxon>Circinella</taxon>
    </lineage>
</organism>
<dbReference type="InterPro" id="IPR002110">
    <property type="entry name" value="Ankyrin_rpt"/>
</dbReference>
<evidence type="ECO:0000256" key="2">
    <source>
        <dbReference type="ARBA" id="ARBA00023043"/>
    </source>
</evidence>
<reference evidence="5 6" key="1">
    <citation type="submission" date="2020-12" db="EMBL/GenBank/DDBJ databases">
        <title>Metabolic potential, ecology and presence of endohyphal bacteria is reflected in genomic diversity of Mucoromycotina.</title>
        <authorList>
            <person name="Muszewska A."/>
            <person name="Okrasinska A."/>
            <person name="Steczkiewicz K."/>
            <person name="Drgas O."/>
            <person name="Orlowska M."/>
            <person name="Perlinska-Lenart U."/>
            <person name="Aleksandrzak-Piekarczyk T."/>
            <person name="Szatraj K."/>
            <person name="Zielenkiewicz U."/>
            <person name="Pilsyk S."/>
            <person name="Malc E."/>
            <person name="Mieczkowski P."/>
            <person name="Kruszewska J.S."/>
            <person name="Biernat P."/>
            <person name="Pawlowska J."/>
        </authorList>
    </citation>
    <scope>NUCLEOTIDE SEQUENCE [LARGE SCALE GENOMIC DNA]</scope>
    <source>
        <strain evidence="5 6">CBS 142.35</strain>
    </source>
</reference>
<feature type="repeat" description="ANK" evidence="3">
    <location>
        <begin position="276"/>
        <end position="302"/>
    </location>
</feature>
<dbReference type="PROSITE" id="PS50297">
    <property type="entry name" value="ANK_REP_REGION"/>
    <property type="match status" value="4"/>
</dbReference>
<evidence type="ECO:0000256" key="4">
    <source>
        <dbReference type="SAM" id="MobiDB-lite"/>
    </source>
</evidence>
<gene>
    <name evidence="5" type="ORF">INT45_009488</name>
</gene>
<accession>A0A8H7VS85</accession>
<dbReference type="Gene3D" id="1.25.40.20">
    <property type="entry name" value="Ankyrin repeat-containing domain"/>
    <property type="match status" value="2"/>
</dbReference>
<keyword evidence="6" id="KW-1185">Reference proteome</keyword>
<dbReference type="Proteomes" id="UP000646827">
    <property type="component" value="Unassembled WGS sequence"/>
</dbReference>
<dbReference type="AlphaFoldDB" id="A0A8H7VS85"/>
<dbReference type="Pfam" id="PF12796">
    <property type="entry name" value="Ank_2"/>
    <property type="match status" value="1"/>
</dbReference>
<feature type="compositionally biased region" description="Polar residues" evidence="4">
    <location>
        <begin position="1"/>
        <end position="14"/>
    </location>
</feature>
<keyword evidence="2 3" id="KW-0040">ANK repeat</keyword>
<feature type="repeat" description="ANK" evidence="3">
    <location>
        <begin position="112"/>
        <end position="144"/>
    </location>
</feature>
<dbReference type="Pfam" id="PF00023">
    <property type="entry name" value="Ank"/>
    <property type="match status" value="1"/>
</dbReference>
<dbReference type="SMART" id="SM00248">
    <property type="entry name" value="ANK"/>
    <property type="match status" value="8"/>
</dbReference>
<feature type="repeat" description="ANK" evidence="3">
    <location>
        <begin position="178"/>
        <end position="210"/>
    </location>
</feature>
<dbReference type="EMBL" id="JAEPRB010000031">
    <property type="protein sequence ID" value="KAG2225159.1"/>
    <property type="molecule type" value="Genomic_DNA"/>
</dbReference>
<dbReference type="OrthoDB" id="194358at2759"/>
<dbReference type="PANTHER" id="PTHR24171">
    <property type="entry name" value="ANKYRIN REPEAT DOMAIN-CONTAINING PROTEIN 39-RELATED"/>
    <property type="match status" value="1"/>
</dbReference>
<evidence type="ECO:0000313" key="6">
    <source>
        <dbReference type="Proteomes" id="UP000646827"/>
    </source>
</evidence>
<dbReference type="SUPFAM" id="SSF48403">
    <property type="entry name" value="Ankyrin repeat"/>
    <property type="match status" value="1"/>
</dbReference>
<protein>
    <submittedName>
        <fullName evidence="5">Uncharacterized protein</fullName>
    </submittedName>
</protein>
<dbReference type="InterPro" id="IPR036770">
    <property type="entry name" value="Ankyrin_rpt-contain_sf"/>
</dbReference>
<name>A0A8H7VS85_9FUNG</name>
<proteinExistence type="predicted"/>
<evidence type="ECO:0000256" key="3">
    <source>
        <dbReference type="PROSITE-ProRule" id="PRU00023"/>
    </source>
</evidence>
<evidence type="ECO:0000256" key="1">
    <source>
        <dbReference type="ARBA" id="ARBA00022737"/>
    </source>
</evidence>
<dbReference type="Pfam" id="PF13637">
    <property type="entry name" value="Ank_4"/>
    <property type="match status" value="1"/>
</dbReference>